<evidence type="ECO:0000256" key="5">
    <source>
        <dbReference type="ARBA" id="ARBA00022692"/>
    </source>
</evidence>
<name>A0A9X4H299_9FIRM</name>
<evidence type="ECO:0000313" key="12">
    <source>
        <dbReference type="Proteomes" id="UP001154312"/>
    </source>
</evidence>
<comment type="similarity">
    <text evidence="2">Belongs to the YajC family.</text>
</comment>
<dbReference type="PANTHER" id="PTHR33909">
    <property type="entry name" value="SEC TRANSLOCON ACCESSORY COMPLEX SUBUNIT YAJC"/>
    <property type="match status" value="1"/>
</dbReference>
<evidence type="ECO:0000313" key="11">
    <source>
        <dbReference type="EMBL" id="MDF9408685.1"/>
    </source>
</evidence>
<evidence type="ECO:0000256" key="1">
    <source>
        <dbReference type="ARBA" id="ARBA00004162"/>
    </source>
</evidence>
<keyword evidence="8" id="KW-0811">Translocation</keyword>
<dbReference type="RefSeq" id="WP_277444043.1">
    <property type="nucleotide sequence ID" value="NZ_JAKOAV010000017.1"/>
</dbReference>
<protein>
    <submittedName>
        <fullName evidence="11">Preprotein translocase subunit YajC</fullName>
    </submittedName>
</protein>
<keyword evidence="4" id="KW-1003">Cell membrane</keyword>
<keyword evidence="6" id="KW-0653">Protein transport</keyword>
<keyword evidence="7 10" id="KW-1133">Transmembrane helix</keyword>
<comment type="subcellular location">
    <subcellularLocation>
        <location evidence="1">Cell membrane</location>
        <topology evidence="1">Single-pass membrane protein</topology>
    </subcellularLocation>
</comment>
<feature type="transmembrane region" description="Helical" evidence="10">
    <location>
        <begin position="6"/>
        <end position="25"/>
    </location>
</feature>
<reference evidence="11" key="1">
    <citation type="submission" date="2022-02" db="EMBL/GenBank/DDBJ databases">
        <authorList>
            <person name="Leng L."/>
        </authorList>
    </citation>
    <scope>NUCLEOTIDE SEQUENCE</scope>
    <source>
        <strain evidence="11">JI</strain>
    </source>
</reference>
<keyword evidence="9 10" id="KW-0472">Membrane</keyword>
<proteinExistence type="inferred from homology"/>
<gene>
    <name evidence="11" type="primary">yajC</name>
    <name evidence="11" type="ORF">L7E55_10005</name>
</gene>
<organism evidence="11 12">
    <name type="scientific">Pelotomaculum isophthalicicum JI</name>
    <dbReference type="NCBI Taxonomy" id="947010"/>
    <lineage>
        <taxon>Bacteria</taxon>
        <taxon>Bacillati</taxon>
        <taxon>Bacillota</taxon>
        <taxon>Clostridia</taxon>
        <taxon>Eubacteriales</taxon>
        <taxon>Desulfotomaculaceae</taxon>
        <taxon>Pelotomaculum</taxon>
    </lineage>
</organism>
<dbReference type="Proteomes" id="UP001154312">
    <property type="component" value="Unassembled WGS sequence"/>
</dbReference>
<evidence type="ECO:0000256" key="7">
    <source>
        <dbReference type="ARBA" id="ARBA00022989"/>
    </source>
</evidence>
<dbReference type="GO" id="GO:0005886">
    <property type="term" value="C:plasma membrane"/>
    <property type="evidence" value="ECO:0007669"/>
    <property type="project" value="UniProtKB-SubCell"/>
</dbReference>
<dbReference type="AlphaFoldDB" id="A0A9X4H299"/>
<dbReference type="SMART" id="SM01323">
    <property type="entry name" value="YajC"/>
    <property type="match status" value="1"/>
</dbReference>
<evidence type="ECO:0000256" key="6">
    <source>
        <dbReference type="ARBA" id="ARBA00022927"/>
    </source>
</evidence>
<dbReference type="PANTHER" id="PTHR33909:SF1">
    <property type="entry name" value="SEC TRANSLOCON ACCESSORY COMPLEX SUBUNIT YAJC"/>
    <property type="match status" value="1"/>
</dbReference>
<accession>A0A9X4H299</accession>
<dbReference type="GO" id="GO:0015031">
    <property type="term" value="P:protein transport"/>
    <property type="evidence" value="ECO:0007669"/>
    <property type="project" value="UniProtKB-KW"/>
</dbReference>
<dbReference type="Pfam" id="PF02699">
    <property type="entry name" value="YajC"/>
    <property type="match status" value="1"/>
</dbReference>
<evidence type="ECO:0000256" key="10">
    <source>
        <dbReference type="SAM" id="Phobius"/>
    </source>
</evidence>
<dbReference type="NCBIfam" id="TIGR00739">
    <property type="entry name" value="yajC"/>
    <property type="match status" value="1"/>
</dbReference>
<evidence type="ECO:0000256" key="8">
    <source>
        <dbReference type="ARBA" id="ARBA00023010"/>
    </source>
</evidence>
<keyword evidence="3" id="KW-0813">Transport</keyword>
<dbReference type="PRINTS" id="PR01853">
    <property type="entry name" value="YAJCTRNLCASE"/>
</dbReference>
<evidence type="ECO:0000256" key="9">
    <source>
        <dbReference type="ARBA" id="ARBA00023136"/>
    </source>
</evidence>
<evidence type="ECO:0000256" key="4">
    <source>
        <dbReference type="ARBA" id="ARBA00022475"/>
    </source>
</evidence>
<evidence type="ECO:0000256" key="2">
    <source>
        <dbReference type="ARBA" id="ARBA00006742"/>
    </source>
</evidence>
<sequence>MGITSQYGSLLYIVALFAILYFLMIRPQQQRQKRLQEMINNLKVGDRVVTVGGMYGTIDKIKDNSFIIRVSDNVRIEFQKNAVGQVVDSEAAEKE</sequence>
<dbReference type="EMBL" id="JAKOAV010000017">
    <property type="protein sequence ID" value="MDF9408685.1"/>
    <property type="molecule type" value="Genomic_DNA"/>
</dbReference>
<keyword evidence="5 10" id="KW-0812">Transmembrane</keyword>
<comment type="caution">
    <text evidence="11">The sequence shown here is derived from an EMBL/GenBank/DDBJ whole genome shotgun (WGS) entry which is preliminary data.</text>
</comment>
<evidence type="ECO:0000256" key="3">
    <source>
        <dbReference type="ARBA" id="ARBA00022448"/>
    </source>
</evidence>
<dbReference type="InterPro" id="IPR003849">
    <property type="entry name" value="Preprotein_translocase_YajC"/>
</dbReference>
<keyword evidence="12" id="KW-1185">Reference proteome</keyword>